<evidence type="ECO:0000259" key="10">
    <source>
        <dbReference type="PROSITE" id="PS50113"/>
    </source>
</evidence>
<keyword evidence="1 6" id="KW-0597">Phosphoprotein</keyword>
<feature type="modified residue" description="4-aspartylphosphate" evidence="6">
    <location>
        <position position="69"/>
    </location>
</feature>
<evidence type="ECO:0000256" key="1">
    <source>
        <dbReference type="ARBA" id="ARBA00022553"/>
    </source>
</evidence>
<accession>A0A6P1ZN25</accession>
<dbReference type="InterPro" id="IPR001610">
    <property type="entry name" value="PAC"/>
</dbReference>
<evidence type="ECO:0000256" key="5">
    <source>
        <dbReference type="ARBA" id="ARBA00023163"/>
    </source>
</evidence>
<keyword evidence="4" id="KW-0238">DNA-binding</keyword>
<dbReference type="GO" id="GO:0005829">
    <property type="term" value="C:cytosol"/>
    <property type="evidence" value="ECO:0007669"/>
    <property type="project" value="TreeGrafter"/>
</dbReference>
<evidence type="ECO:0008006" key="13">
    <source>
        <dbReference type="Google" id="ProtNLM"/>
    </source>
</evidence>
<dbReference type="PANTHER" id="PTHR48111">
    <property type="entry name" value="REGULATOR OF RPOS"/>
    <property type="match status" value="1"/>
</dbReference>
<evidence type="ECO:0000259" key="9">
    <source>
        <dbReference type="PROSITE" id="PS50112"/>
    </source>
</evidence>
<dbReference type="InterPro" id="IPR011006">
    <property type="entry name" value="CheY-like_superfamily"/>
</dbReference>
<feature type="coiled-coil region" evidence="7">
    <location>
        <begin position="128"/>
        <end position="155"/>
    </location>
</feature>
<dbReference type="SMART" id="SM00448">
    <property type="entry name" value="REC"/>
    <property type="match status" value="1"/>
</dbReference>
<keyword evidence="5" id="KW-0804">Transcription</keyword>
<dbReference type="InterPro" id="IPR000700">
    <property type="entry name" value="PAS-assoc_C"/>
</dbReference>
<dbReference type="GO" id="GO:0032993">
    <property type="term" value="C:protein-DNA complex"/>
    <property type="evidence" value="ECO:0007669"/>
    <property type="project" value="TreeGrafter"/>
</dbReference>
<dbReference type="SUPFAM" id="SSF52172">
    <property type="entry name" value="CheY-like"/>
    <property type="match status" value="1"/>
</dbReference>
<dbReference type="InterPro" id="IPR001789">
    <property type="entry name" value="Sig_transdc_resp-reg_receiver"/>
</dbReference>
<comment type="caution">
    <text evidence="11">The sequence shown here is derived from an EMBL/GenBank/DDBJ whole genome shotgun (WGS) entry which is preliminary data.</text>
</comment>
<feature type="domain" description="PAS" evidence="9">
    <location>
        <begin position="145"/>
        <end position="182"/>
    </location>
</feature>
<dbReference type="PANTHER" id="PTHR48111:SF1">
    <property type="entry name" value="TWO-COMPONENT RESPONSE REGULATOR ORR33"/>
    <property type="match status" value="1"/>
</dbReference>
<evidence type="ECO:0000313" key="11">
    <source>
        <dbReference type="EMBL" id="TVM36694.1"/>
    </source>
</evidence>
<dbReference type="Gene3D" id="3.30.450.20">
    <property type="entry name" value="PAS domain"/>
    <property type="match status" value="2"/>
</dbReference>
<dbReference type="GO" id="GO:0000976">
    <property type="term" value="F:transcription cis-regulatory region binding"/>
    <property type="evidence" value="ECO:0007669"/>
    <property type="project" value="TreeGrafter"/>
</dbReference>
<keyword evidence="2" id="KW-0902">Two-component regulatory system</keyword>
<gene>
    <name evidence="11" type="ORF">DQK91_01875</name>
</gene>
<keyword evidence="3" id="KW-0805">Transcription regulation</keyword>
<dbReference type="GO" id="GO:0006355">
    <property type="term" value="P:regulation of DNA-templated transcription"/>
    <property type="evidence" value="ECO:0007669"/>
    <property type="project" value="TreeGrafter"/>
</dbReference>
<dbReference type="Gene3D" id="3.40.50.2300">
    <property type="match status" value="1"/>
</dbReference>
<evidence type="ECO:0000256" key="4">
    <source>
        <dbReference type="ARBA" id="ARBA00023125"/>
    </source>
</evidence>
<evidence type="ECO:0000313" key="12">
    <source>
        <dbReference type="Proteomes" id="UP000434052"/>
    </source>
</evidence>
<sequence>MPRTCKKTLGDMHRYSILVVEDDAVTRTTLQHFLTSMGHLITGMVSSAEECFEHLEAAGPDRTDLVLMDIMLDGEMDGREAAVRVASEYNLPVIFLTGLSPEDVIGDHDTPAACYIHKPVHKSELAANIQLTVRNHRMEQELRESEHRYRSLFDNAVAGIYQATPEGRVIDANSSFARILGYDSAAEAVESLRDLGVQYYDEAGRWSKIVQRLEREGELVREQSAVLGRDGDLIWVSEHLRAIPDGQGNIACIVAVVLDITERKEAEENMRLTTNLLHQTVDSLPVPLVLTDLDSNIILHNQPFADCYCNNGSLESLNLADVLPKALHAQCAQAFSRFLASSGQALTVEATDDVPAVTVSPYRDAEDQLIGALVIIRNPVLET</sequence>
<dbReference type="InterPro" id="IPR000014">
    <property type="entry name" value="PAS"/>
</dbReference>
<dbReference type="SUPFAM" id="SSF55785">
    <property type="entry name" value="PYP-like sensor domain (PAS domain)"/>
    <property type="match status" value="2"/>
</dbReference>
<dbReference type="GO" id="GO:0000156">
    <property type="term" value="F:phosphorelay response regulator activity"/>
    <property type="evidence" value="ECO:0007669"/>
    <property type="project" value="TreeGrafter"/>
</dbReference>
<proteinExistence type="predicted"/>
<evidence type="ECO:0000256" key="7">
    <source>
        <dbReference type="SAM" id="Coils"/>
    </source>
</evidence>
<organism evidence="11 12">
    <name type="scientific">Oceanidesulfovibrio marinus</name>
    <dbReference type="NCBI Taxonomy" id="370038"/>
    <lineage>
        <taxon>Bacteria</taxon>
        <taxon>Pseudomonadati</taxon>
        <taxon>Thermodesulfobacteriota</taxon>
        <taxon>Desulfovibrionia</taxon>
        <taxon>Desulfovibrionales</taxon>
        <taxon>Desulfovibrionaceae</taxon>
        <taxon>Oceanidesulfovibrio</taxon>
    </lineage>
</organism>
<dbReference type="InterPro" id="IPR035965">
    <property type="entry name" value="PAS-like_dom_sf"/>
</dbReference>
<keyword evidence="7" id="KW-0175">Coiled coil</keyword>
<dbReference type="Pfam" id="PF13426">
    <property type="entry name" value="PAS_9"/>
    <property type="match status" value="1"/>
</dbReference>
<name>A0A6P1ZN25_9BACT</name>
<dbReference type="Pfam" id="PF00072">
    <property type="entry name" value="Response_reg"/>
    <property type="match status" value="1"/>
</dbReference>
<evidence type="ECO:0000256" key="6">
    <source>
        <dbReference type="PROSITE-ProRule" id="PRU00169"/>
    </source>
</evidence>
<dbReference type="AlphaFoldDB" id="A0A6P1ZN25"/>
<protein>
    <recommendedName>
        <fullName evidence="13">PAS domain S-box-containing protein</fullName>
    </recommendedName>
</protein>
<dbReference type="InterPro" id="IPR039420">
    <property type="entry name" value="WalR-like"/>
</dbReference>
<reference evidence="11 12" key="1">
    <citation type="submission" date="2018-06" db="EMBL/GenBank/DDBJ databases">
        <title>Complete genome of Desulfovibrio marinus P48SEP.</title>
        <authorList>
            <person name="Crispim J.S."/>
            <person name="Vidigal P.M.P."/>
            <person name="Silva L.C.F."/>
            <person name="Araujo L.C."/>
            <person name="Laguardia C.N."/>
            <person name="Dias R.S."/>
            <person name="Sousa M.P."/>
            <person name="Paula S.O."/>
            <person name="Silva C."/>
        </authorList>
    </citation>
    <scope>NUCLEOTIDE SEQUENCE [LARGE SCALE GENOMIC DNA]</scope>
    <source>
        <strain evidence="11 12">P48SEP</strain>
    </source>
</reference>
<dbReference type="SMART" id="SM00086">
    <property type="entry name" value="PAC"/>
    <property type="match status" value="1"/>
</dbReference>
<dbReference type="NCBIfam" id="TIGR00229">
    <property type="entry name" value="sensory_box"/>
    <property type="match status" value="1"/>
</dbReference>
<evidence type="ECO:0000256" key="3">
    <source>
        <dbReference type="ARBA" id="ARBA00023015"/>
    </source>
</evidence>
<feature type="domain" description="Response regulatory" evidence="8">
    <location>
        <begin position="16"/>
        <end position="133"/>
    </location>
</feature>
<dbReference type="PROSITE" id="PS50113">
    <property type="entry name" value="PAC"/>
    <property type="match status" value="1"/>
</dbReference>
<dbReference type="OrthoDB" id="5442626at2"/>
<dbReference type="Proteomes" id="UP000434052">
    <property type="component" value="Unassembled WGS sequence"/>
</dbReference>
<dbReference type="PROSITE" id="PS50110">
    <property type="entry name" value="RESPONSE_REGULATORY"/>
    <property type="match status" value="1"/>
</dbReference>
<dbReference type="PROSITE" id="PS50112">
    <property type="entry name" value="PAS"/>
    <property type="match status" value="1"/>
</dbReference>
<evidence type="ECO:0000259" key="8">
    <source>
        <dbReference type="PROSITE" id="PS50110"/>
    </source>
</evidence>
<dbReference type="SMART" id="SM00091">
    <property type="entry name" value="PAS"/>
    <property type="match status" value="2"/>
</dbReference>
<dbReference type="EMBL" id="QMIF01000001">
    <property type="protein sequence ID" value="TVM36694.1"/>
    <property type="molecule type" value="Genomic_DNA"/>
</dbReference>
<feature type="domain" description="PAC" evidence="10">
    <location>
        <begin position="213"/>
        <end position="272"/>
    </location>
</feature>
<evidence type="ECO:0000256" key="2">
    <source>
        <dbReference type="ARBA" id="ARBA00023012"/>
    </source>
</evidence>
<dbReference type="CDD" id="cd00130">
    <property type="entry name" value="PAS"/>
    <property type="match status" value="1"/>
</dbReference>